<keyword evidence="2" id="KW-1185">Reference proteome</keyword>
<name>A0A1V4HBE0_9BACL</name>
<comment type="caution">
    <text evidence="1">The sequence shown here is derived from an EMBL/GenBank/DDBJ whole genome shotgun (WGS) entry which is preliminary data.</text>
</comment>
<protein>
    <submittedName>
        <fullName evidence="1">Uncharacterized protein</fullName>
    </submittedName>
</protein>
<evidence type="ECO:0000313" key="2">
    <source>
        <dbReference type="Proteomes" id="UP000190626"/>
    </source>
</evidence>
<reference evidence="2" key="1">
    <citation type="submission" date="2016-07" db="EMBL/GenBank/DDBJ databases">
        <authorList>
            <person name="Florea S."/>
            <person name="Webb J.S."/>
            <person name="Jaromczyk J."/>
            <person name="Schardl C.L."/>
        </authorList>
    </citation>
    <scope>NUCLEOTIDE SEQUENCE [LARGE SCALE GENOMIC DNA]</scope>
    <source>
        <strain evidence="2">CY1</strain>
    </source>
</reference>
<organism evidence="1 2">
    <name type="scientific">Paenibacillus ferrarius</name>
    <dbReference type="NCBI Taxonomy" id="1469647"/>
    <lineage>
        <taxon>Bacteria</taxon>
        <taxon>Bacillati</taxon>
        <taxon>Bacillota</taxon>
        <taxon>Bacilli</taxon>
        <taxon>Bacillales</taxon>
        <taxon>Paenibacillaceae</taxon>
        <taxon>Paenibacillus</taxon>
    </lineage>
</organism>
<proteinExistence type="predicted"/>
<sequence length="87" mass="10175">MTIDEIRELLTNRYPHWNIYLGQSGVAIWIDMNDGDTNFFIIQVTPKDGVGISLRREVDGLDFSGHDRAFKYLDEALDYMDKEIYDK</sequence>
<evidence type="ECO:0000313" key="1">
    <source>
        <dbReference type="EMBL" id="OPH48471.1"/>
    </source>
</evidence>
<dbReference type="EMBL" id="MBTG01000045">
    <property type="protein sequence ID" value="OPH48471.1"/>
    <property type="molecule type" value="Genomic_DNA"/>
</dbReference>
<accession>A0A1V4HBE0</accession>
<dbReference type="Proteomes" id="UP000190626">
    <property type="component" value="Unassembled WGS sequence"/>
</dbReference>
<dbReference type="AlphaFoldDB" id="A0A1V4HBE0"/>
<dbReference type="STRING" id="1469647.BC351_08360"/>
<gene>
    <name evidence="1" type="ORF">BC351_08360</name>
</gene>